<keyword evidence="10 11" id="KW-0472">Membrane</keyword>
<evidence type="ECO:0000259" key="12">
    <source>
        <dbReference type="PROSITE" id="PS50109"/>
    </source>
</evidence>
<dbReference type="Proteomes" id="UP000315648">
    <property type="component" value="Unassembled WGS sequence"/>
</dbReference>
<dbReference type="EMBL" id="VMBG01000002">
    <property type="protein sequence ID" value="TSJ76703.1"/>
    <property type="molecule type" value="Genomic_DNA"/>
</dbReference>
<dbReference type="Gene3D" id="3.30.565.10">
    <property type="entry name" value="Histidine kinase-like ATPase, C-terminal domain"/>
    <property type="match status" value="1"/>
</dbReference>
<keyword evidence="6 11" id="KW-0812">Transmembrane</keyword>
<feature type="transmembrane region" description="Helical" evidence="11">
    <location>
        <begin position="153"/>
        <end position="176"/>
    </location>
</feature>
<comment type="catalytic activity">
    <reaction evidence="1">
        <text>ATP + protein L-histidine = ADP + protein N-phospho-L-histidine.</text>
        <dbReference type="EC" id="2.7.13.3"/>
    </reaction>
</comment>
<dbReference type="PROSITE" id="PS50109">
    <property type="entry name" value="HIS_KIN"/>
    <property type="match status" value="1"/>
</dbReference>
<dbReference type="EC" id="2.7.13.3" evidence="3"/>
<evidence type="ECO:0000256" key="11">
    <source>
        <dbReference type="SAM" id="Phobius"/>
    </source>
</evidence>
<dbReference type="Pfam" id="PF02518">
    <property type="entry name" value="HATPase_c"/>
    <property type="match status" value="1"/>
</dbReference>
<evidence type="ECO:0000256" key="1">
    <source>
        <dbReference type="ARBA" id="ARBA00000085"/>
    </source>
</evidence>
<keyword evidence="7" id="KW-0418">Kinase</keyword>
<dbReference type="Pfam" id="PF00512">
    <property type="entry name" value="HisKA"/>
    <property type="match status" value="1"/>
</dbReference>
<dbReference type="InterPro" id="IPR036097">
    <property type="entry name" value="HisK_dim/P_sf"/>
</dbReference>
<dbReference type="GO" id="GO:0005886">
    <property type="term" value="C:plasma membrane"/>
    <property type="evidence" value="ECO:0007669"/>
    <property type="project" value="TreeGrafter"/>
</dbReference>
<dbReference type="PANTHER" id="PTHR45436:SF5">
    <property type="entry name" value="SENSOR HISTIDINE KINASE TRCS"/>
    <property type="match status" value="1"/>
</dbReference>
<evidence type="ECO:0000256" key="3">
    <source>
        <dbReference type="ARBA" id="ARBA00012438"/>
    </source>
</evidence>
<dbReference type="SUPFAM" id="SSF55874">
    <property type="entry name" value="ATPase domain of HSP90 chaperone/DNA topoisomerase II/histidine kinase"/>
    <property type="match status" value="1"/>
</dbReference>
<dbReference type="GO" id="GO:0000155">
    <property type="term" value="F:phosphorelay sensor kinase activity"/>
    <property type="evidence" value="ECO:0007669"/>
    <property type="project" value="InterPro"/>
</dbReference>
<dbReference type="PROSITE" id="PS50885">
    <property type="entry name" value="HAMP"/>
    <property type="match status" value="1"/>
</dbReference>
<keyword evidence="9" id="KW-0902">Two-component regulatory system</keyword>
<organism evidence="14 15">
    <name type="scientific">Rariglobus hedericola</name>
    <dbReference type="NCBI Taxonomy" id="2597822"/>
    <lineage>
        <taxon>Bacteria</taxon>
        <taxon>Pseudomonadati</taxon>
        <taxon>Verrucomicrobiota</taxon>
        <taxon>Opitutia</taxon>
        <taxon>Opitutales</taxon>
        <taxon>Opitutaceae</taxon>
        <taxon>Rariglobus</taxon>
    </lineage>
</organism>
<dbReference type="SMART" id="SM00304">
    <property type="entry name" value="HAMP"/>
    <property type="match status" value="1"/>
</dbReference>
<evidence type="ECO:0000256" key="2">
    <source>
        <dbReference type="ARBA" id="ARBA00004370"/>
    </source>
</evidence>
<dbReference type="CDD" id="cd06225">
    <property type="entry name" value="HAMP"/>
    <property type="match status" value="1"/>
</dbReference>
<feature type="domain" description="Histidine kinase" evidence="12">
    <location>
        <begin position="239"/>
        <end position="456"/>
    </location>
</feature>
<dbReference type="PRINTS" id="PR00344">
    <property type="entry name" value="BCTRLSENSOR"/>
</dbReference>
<evidence type="ECO:0000313" key="14">
    <source>
        <dbReference type="EMBL" id="TSJ76703.1"/>
    </source>
</evidence>
<comment type="subcellular location">
    <subcellularLocation>
        <location evidence="2">Membrane</location>
    </subcellularLocation>
</comment>
<protein>
    <recommendedName>
        <fullName evidence="3">histidine kinase</fullName>
        <ecNumber evidence="3">2.7.13.3</ecNumber>
    </recommendedName>
</protein>
<keyword evidence="15" id="KW-1185">Reference proteome</keyword>
<dbReference type="InterPro" id="IPR004358">
    <property type="entry name" value="Sig_transdc_His_kin-like_C"/>
</dbReference>
<gene>
    <name evidence="14" type="ORF">FPL22_11290</name>
</gene>
<dbReference type="Pfam" id="PF00672">
    <property type="entry name" value="HAMP"/>
    <property type="match status" value="1"/>
</dbReference>
<dbReference type="RefSeq" id="WP_144230460.1">
    <property type="nucleotide sequence ID" value="NZ_CBCRVV010000014.1"/>
</dbReference>
<dbReference type="InterPro" id="IPR036890">
    <property type="entry name" value="HATPase_C_sf"/>
</dbReference>
<dbReference type="CDD" id="cd00075">
    <property type="entry name" value="HATPase"/>
    <property type="match status" value="1"/>
</dbReference>
<dbReference type="SMART" id="SM00388">
    <property type="entry name" value="HisKA"/>
    <property type="match status" value="1"/>
</dbReference>
<dbReference type="InterPro" id="IPR005467">
    <property type="entry name" value="His_kinase_dom"/>
</dbReference>
<name>A0A556QJ78_9BACT</name>
<dbReference type="Gene3D" id="6.10.340.10">
    <property type="match status" value="1"/>
</dbReference>
<comment type="caution">
    <text evidence="14">The sequence shown here is derived from an EMBL/GenBank/DDBJ whole genome shotgun (WGS) entry which is preliminary data.</text>
</comment>
<dbReference type="InterPro" id="IPR003660">
    <property type="entry name" value="HAMP_dom"/>
</dbReference>
<feature type="domain" description="HAMP" evidence="13">
    <location>
        <begin position="178"/>
        <end position="231"/>
    </location>
</feature>
<dbReference type="SUPFAM" id="SSF158472">
    <property type="entry name" value="HAMP domain-like"/>
    <property type="match status" value="1"/>
</dbReference>
<evidence type="ECO:0000256" key="5">
    <source>
        <dbReference type="ARBA" id="ARBA00022679"/>
    </source>
</evidence>
<dbReference type="AlphaFoldDB" id="A0A556QJ78"/>
<keyword evidence="4" id="KW-0597">Phosphoprotein</keyword>
<keyword evidence="8 11" id="KW-1133">Transmembrane helix</keyword>
<accession>A0A556QJ78</accession>
<dbReference type="SMART" id="SM00387">
    <property type="entry name" value="HATPase_c"/>
    <property type="match status" value="1"/>
</dbReference>
<evidence type="ECO:0000256" key="6">
    <source>
        <dbReference type="ARBA" id="ARBA00022692"/>
    </source>
</evidence>
<feature type="transmembrane region" description="Helical" evidence="11">
    <location>
        <begin position="12"/>
        <end position="32"/>
    </location>
</feature>
<dbReference type="InterPro" id="IPR003594">
    <property type="entry name" value="HATPase_dom"/>
</dbReference>
<sequence length="456" mass="50623">MIGPYTRRLMVRFSALVTVTTVIVLLAGGLLLEREMLRSMEGMHEVEADEVFEVLRDHPGLKGDDLAGRIDTKLGSDAALYFIQIHDDRGAILYRSENLGDAVMPDLSRMEENEHVLAELPGVGGVRLSEFREGEWHVQIASRLKPVHRILTNYAKVSALLVLGTAVASLGLGYAFSRFTLRPVRAIELTARRISADNLRERIPVLAVRDELADLAMLLNQMFDRLEGSFEQVKRFTADASHELKTPLALIRLNAERLRTRLAGDPEAVAGLEDLLEEITRMNRIIESLLFIAKAESGALLLDLKEHDVRALLAPFVEDARVLAEDRGVRFELARDDAGSLRLEPALLRQLLLNLVANALNVSPAGGLVTLESVQTEHGWWFIVTDEGPGLPAAQLEKIFERFVRFEPATGENRARGHGLGLAICRSIAELHDGEIRAENRTDGRSGLRVVVALRR</sequence>
<evidence type="ECO:0000313" key="15">
    <source>
        <dbReference type="Proteomes" id="UP000315648"/>
    </source>
</evidence>
<evidence type="ECO:0000256" key="7">
    <source>
        <dbReference type="ARBA" id="ARBA00022777"/>
    </source>
</evidence>
<reference evidence="14 15" key="1">
    <citation type="submission" date="2019-07" db="EMBL/GenBank/DDBJ databases">
        <title>Description of 53C-WASEF.</title>
        <authorList>
            <person name="Pitt A."/>
            <person name="Hahn M.W."/>
        </authorList>
    </citation>
    <scope>NUCLEOTIDE SEQUENCE [LARGE SCALE GENOMIC DNA]</scope>
    <source>
        <strain evidence="14 15">53C-WASEF</strain>
    </source>
</reference>
<dbReference type="CDD" id="cd00082">
    <property type="entry name" value="HisKA"/>
    <property type="match status" value="1"/>
</dbReference>
<dbReference type="InterPro" id="IPR050428">
    <property type="entry name" value="TCS_sensor_his_kinase"/>
</dbReference>
<evidence type="ECO:0000256" key="8">
    <source>
        <dbReference type="ARBA" id="ARBA00022989"/>
    </source>
</evidence>
<dbReference type="OrthoDB" id="9796330at2"/>
<dbReference type="PANTHER" id="PTHR45436">
    <property type="entry name" value="SENSOR HISTIDINE KINASE YKOH"/>
    <property type="match status" value="1"/>
</dbReference>
<evidence type="ECO:0000256" key="9">
    <source>
        <dbReference type="ARBA" id="ARBA00023012"/>
    </source>
</evidence>
<dbReference type="Gene3D" id="1.10.287.130">
    <property type="match status" value="1"/>
</dbReference>
<dbReference type="InterPro" id="IPR003661">
    <property type="entry name" value="HisK_dim/P_dom"/>
</dbReference>
<evidence type="ECO:0000256" key="10">
    <source>
        <dbReference type="ARBA" id="ARBA00023136"/>
    </source>
</evidence>
<proteinExistence type="predicted"/>
<evidence type="ECO:0000256" key="4">
    <source>
        <dbReference type="ARBA" id="ARBA00022553"/>
    </source>
</evidence>
<evidence type="ECO:0000259" key="13">
    <source>
        <dbReference type="PROSITE" id="PS50885"/>
    </source>
</evidence>
<dbReference type="SUPFAM" id="SSF47384">
    <property type="entry name" value="Homodimeric domain of signal transducing histidine kinase"/>
    <property type="match status" value="1"/>
</dbReference>
<keyword evidence="5" id="KW-0808">Transferase</keyword>